<dbReference type="GO" id="GO:0020037">
    <property type="term" value="F:heme binding"/>
    <property type="evidence" value="ECO:0007669"/>
    <property type="project" value="InterPro"/>
</dbReference>
<keyword evidence="4" id="KW-0812">Transmembrane</keyword>
<evidence type="ECO:0000256" key="8">
    <source>
        <dbReference type="ARBA" id="ARBA00023004"/>
    </source>
</evidence>
<dbReference type="InterPro" id="IPR001128">
    <property type="entry name" value="Cyt_P450"/>
</dbReference>
<evidence type="ECO:0008006" key="14">
    <source>
        <dbReference type="Google" id="ProtNLM"/>
    </source>
</evidence>
<comment type="caution">
    <text evidence="12">The sequence shown here is derived from an EMBL/GenBank/DDBJ whole genome shotgun (WGS) entry which is preliminary data.</text>
</comment>
<dbReference type="Gene3D" id="1.10.630.10">
    <property type="entry name" value="Cytochrome P450"/>
    <property type="match status" value="1"/>
</dbReference>
<keyword evidence="5 10" id="KW-0479">Metal-binding</keyword>
<dbReference type="PROSITE" id="PS00086">
    <property type="entry name" value="CYTOCHROME_P450"/>
    <property type="match status" value="1"/>
</dbReference>
<evidence type="ECO:0000256" key="6">
    <source>
        <dbReference type="ARBA" id="ARBA00022989"/>
    </source>
</evidence>
<dbReference type="GO" id="GO:0004497">
    <property type="term" value="F:monooxygenase activity"/>
    <property type="evidence" value="ECO:0007669"/>
    <property type="project" value="UniProtKB-KW"/>
</dbReference>
<dbReference type="Proteomes" id="UP001231189">
    <property type="component" value="Unassembled WGS sequence"/>
</dbReference>
<dbReference type="InterPro" id="IPR002401">
    <property type="entry name" value="Cyt_P450_E_grp-I"/>
</dbReference>
<evidence type="ECO:0000256" key="3">
    <source>
        <dbReference type="ARBA" id="ARBA00010617"/>
    </source>
</evidence>
<accession>A0AAD8W0Z4</accession>
<evidence type="ECO:0000256" key="4">
    <source>
        <dbReference type="ARBA" id="ARBA00022692"/>
    </source>
</evidence>
<dbReference type="EMBL" id="JAUUTY010000005">
    <property type="protein sequence ID" value="KAK1631365.1"/>
    <property type="molecule type" value="Genomic_DNA"/>
</dbReference>
<dbReference type="PRINTS" id="PR00463">
    <property type="entry name" value="EP450I"/>
</dbReference>
<evidence type="ECO:0000256" key="9">
    <source>
        <dbReference type="ARBA" id="ARBA00029441"/>
    </source>
</evidence>
<comment type="cofactor">
    <cofactor evidence="1 10">
        <name>heme</name>
        <dbReference type="ChEBI" id="CHEBI:30413"/>
    </cofactor>
</comment>
<evidence type="ECO:0000256" key="11">
    <source>
        <dbReference type="RuleBase" id="RU000461"/>
    </source>
</evidence>
<evidence type="ECO:0000256" key="2">
    <source>
        <dbReference type="ARBA" id="ARBA00004972"/>
    </source>
</evidence>
<feature type="binding site" description="axial binding residue" evidence="10">
    <location>
        <position position="422"/>
    </location>
    <ligand>
        <name>heme</name>
        <dbReference type="ChEBI" id="CHEBI:30413"/>
    </ligand>
    <ligandPart>
        <name>Fe</name>
        <dbReference type="ChEBI" id="CHEBI:18248"/>
    </ligandPart>
</feature>
<dbReference type="Pfam" id="PF00067">
    <property type="entry name" value="p450"/>
    <property type="match status" value="1"/>
</dbReference>
<dbReference type="CDD" id="cd11043">
    <property type="entry name" value="CYP90-like"/>
    <property type="match status" value="1"/>
</dbReference>
<comment type="pathway">
    <text evidence="2">Hormone biosynthesis.</text>
</comment>
<proteinExistence type="inferred from homology"/>
<protein>
    <recommendedName>
        <fullName evidence="14">Cytochrome P450</fullName>
    </recommendedName>
</protein>
<gene>
    <name evidence="12" type="ORF">QYE76_005680</name>
</gene>
<evidence type="ECO:0000256" key="5">
    <source>
        <dbReference type="ARBA" id="ARBA00022723"/>
    </source>
</evidence>
<name>A0AAD8W0Z4_LOLMU</name>
<comment type="similarity">
    <text evidence="3 11">Belongs to the cytochrome P450 family.</text>
</comment>
<dbReference type="FunFam" id="1.10.630.10:FF:000022">
    <property type="entry name" value="Taxadiene 5-alpha hydroxylase"/>
    <property type="match status" value="1"/>
</dbReference>
<keyword evidence="7 11" id="KW-0560">Oxidoreductase</keyword>
<organism evidence="12 13">
    <name type="scientific">Lolium multiflorum</name>
    <name type="common">Italian ryegrass</name>
    <name type="synonym">Lolium perenne subsp. multiflorum</name>
    <dbReference type="NCBI Taxonomy" id="4521"/>
    <lineage>
        <taxon>Eukaryota</taxon>
        <taxon>Viridiplantae</taxon>
        <taxon>Streptophyta</taxon>
        <taxon>Embryophyta</taxon>
        <taxon>Tracheophyta</taxon>
        <taxon>Spermatophyta</taxon>
        <taxon>Magnoliopsida</taxon>
        <taxon>Liliopsida</taxon>
        <taxon>Poales</taxon>
        <taxon>Poaceae</taxon>
        <taxon>BOP clade</taxon>
        <taxon>Pooideae</taxon>
        <taxon>Poodae</taxon>
        <taxon>Poeae</taxon>
        <taxon>Poeae Chloroplast Group 2 (Poeae type)</taxon>
        <taxon>Loliodinae</taxon>
        <taxon>Loliinae</taxon>
        <taxon>Lolium</taxon>
    </lineage>
</organism>
<evidence type="ECO:0000256" key="7">
    <source>
        <dbReference type="ARBA" id="ARBA00023002"/>
    </source>
</evidence>
<keyword evidence="8 10" id="KW-0408">Iron</keyword>
<dbReference type="PRINTS" id="PR00385">
    <property type="entry name" value="P450"/>
</dbReference>
<sequence length="476" mass="53212">MDYLLKVVALLVTAFAIVIHLLTRAKKSCPANLPPGSLGLPVIGQTLGILRAMHVNSVDHWFGDRIGRYGPVSKFSLFGKPTVLLAGPAANKLMFFSSLLPPYVPLFSQRILGEKNILSLYGDDHRRIRGALMEFLKPDMLKLYVNRIDAEVRHHLEENWAGRTTVTVLPLMKRLTFNIISALVFGLEASAVRDAFAHDVGCMLAGMIAIPVNLPFTTFRRSLKASQRARRLLEGIMREKKAEQGDSPNKNLISHLLSMRDEHGEQVLTHEEIVDNSLIPMIAGHDTASTLMTFMIRHLANDPATLATMAQEHEEIARNKADGEPLTWVDLSNMKFTWRVAQETLRIVPVVVASFKIALDDIEFGGYRIPKGWQVLWTASATHMDPSIFPEPAKFDPSRFENLSSTTPPCSFVGFGGGPRICPGMEFAKVQVLVTMHYLVRHFTWKLSCKENTFTRNPVPSPRHGLPIQLQHKSTL</sequence>
<dbReference type="InterPro" id="IPR036396">
    <property type="entry name" value="Cyt_P450_sf"/>
</dbReference>
<keyword evidence="10 11" id="KW-0349">Heme</keyword>
<dbReference type="PANTHER" id="PTHR24286">
    <property type="entry name" value="CYTOCHROME P450 26"/>
    <property type="match status" value="1"/>
</dbReference>
<dbReference type="GO" id="GO:0016705">
    <property type="term" value="F:oxidoreductase activity, acting on paired donors, with incorporation or reduction of molecular oxygen"/>
    <property type="evidence" value="ECO:0007669"/>
    <property type="project" value="InterPro"/>
</dbReference>
<dbReference type="SUPFAM" id="SSF48264">
    <property type="entry name" value="Cytochrome P450"/>
    <property type="match status" value="1"/>
</dbReference>
<dbReference type="GO" id="GO:0005506">
    <property type="term" value="F:iron ion binding"/>
    <property type="evidence" value="ECO:0007669"/>
    <property type="project" value="InterPro"/>
</dbReference>
<comment type="pathway">
    <text evidence="9">Plant hormone biosynthesis.</text>
</comment>
<reference evidence="12" key="1">
    <citation type="submission" date="2023-07" db="EMBL/GenBank/DDBJ databases">
        <title>A chromosome-level genome assembly of Lolium multiflorum.</title>
        <authorList>
            <person name="Chen Y."/>
            <person name="Copetti D."/>
            <person name="Kolliker R."/>
            <person name="Studer B."/>
        </authorList>
    </citation>
    <scope>NUCLEOTIDE SEQUENCE</scope>
    <source>
        <strain evidence="12">02402/16</strain>
        <tissue evidence="12">Leaf</tissue>
    </source>
</reference>
<keyword evidence="13" id="KW-1185">Reference proteome</keyword>
<keyword evidence="6" id="KW-1133">Transmembrane helix</keyword>
<dbReference type="GO" id="GO:0016125">
    <property type="term" value="P:sterol metabolic process"/>
    <property type="evidence" value="ECO:0007669"/>
    <property type="project" value="TreeGrafter"/>
</dbReference>
<keyword evidence="11" id="KW-0503">Monooxygenase</keyword>
<dbReference type="PANTHER" id="PTHR24286:SF335">
    <property type="entry name" value="OS07G0518100 PROTEIN"/>
    <property type="match status" value="1"/>
</dbReference>
<evidence type="ECO:0000313" key="13">
    <source>
        <dbReference type="Proteomes" id="UP001231189"/>
    </source>
</evidence>
<dbReference type="AlphaFoldDB" id="A0AAD8W0Z4"/>
<dbReference type="InterPro" id="IPR017972">
    <property type="entry name" value="Cyt_P450_CS"/>
</dbReference>
<evidence type="ECO:0000313" key="12">
    <source>
        <dbReference type="EMBL" id="KAK1631365.1"/>
    </source>
</evidence>
<evidence type="ECO:0000256" key="10">
    <source>
        <dbReference type="PIRSR" id="PIRSR602401-1"/>
    </source>
</evidence>
<keyword evidence="6" id="KW-0472">Membrane</keyword>
<evidence type="ECO:0000256" key="1">
    <source>
        <dbReference type="ARBA" id="ARBA00001971"/>
    </source>
</evidence>